<dbReference type="KEGG" id="naci:NUH88_04310"/>
<dbReference type="AlphaFoldDB" id="A0A9J7AXE4"/>
<reference evidence="1" key="1">
    <citation type="submission" date="2022-08" db="EMBL/GenBank/DDBJ databases">
        <title>Nisaea acidiphila sp. nov., isolated from a marine algal debris and emended description of the genus Nisaea Urios et al. 2008.</title>
        <authorList>
            <person name="Kwon K."/>
        </authorList>
    </citation>
    <scope>NUCLEOTIDE SEQUENCE</scope>
    <source>
        <strain evidence="1">MEBiC11861</strain>
    </source>
</reference>
<name>A0A9J7AXE4_9PROT</name>
<evidence type="ECO:0000313" key="1">
    <source>
        <dbReference type="EMBL" id="UUX50916.1"/>
    </source>
</evidence>
<accession>A0A9J7AXE4</accession>
<evidence type="ECO:0000313" key="2">
    <source>
        <dbReference type="Proteomes" id="UP001060336"/>
    </source>
</evidence>
<protein>
    <submittedName>
        <fullName evidence="1">Uncharacterized protein</fullName>
    </submittedName>
</protein>
<dbReference type="EMBL" id="CP102480">
    <property type="protein sequence ID" value="UUX50916.1"/>
    <property type="molecule type" value="Genomic_DNA"/>
</dbReference>
<sequence length="140" mass="15765">MTANLSRVRGYTPFSENLAKKQLNHDDFHRTIWCRFTLVGAAVSLPRHDLAQTVKNMTAEECEVFDLLLRGHDPSDRQQLEIFLSRITSPLSEILLGMINKGVIRKVEGKTAAHLAVDPAAAWFLASPEDRGRRGEPKEQ</sequence>
<keyword evidence="2" id="KW-1185">Reference proteome</keyword>
<organism evidence="1 2">
    <name type="scientific">Nisaea acidiphila</name>
    <dbReference type="NCBI Taxonomy" id="1862145"/>
    <lineage>
        <taxon>Bacteria</taxon>
        <taxon>Pseudomonadati</taxon>
        <taxon>Pseudomonadota</taxon>
        <taxon>Alphaproteobacteria</taxon>
        <taxon>Rhodospirillales</taxon>
        <taxon>Thalassobaculaceae</taxon>
        <taxon>Nisaea</taxon>
    </lineage>
</organism>
<dbReference type="RefSeq" id="WP_257770169.1">
    <property type="nucleotide sequence ID" value="NZ_CP102480.1"/>
</dbReference>
<proteinExistence type="predicted"/>
<dbReference type="Proteomes" id="UP001060336">
    <property type="component" value="Chromosome"/>
</dbReference>
<gene>
    <name evidence="1" type="ORF">NUH88_04310</name>
</gene>